<accession>A0A1Y2CC37</accession>
<name>A0A1Y2CC37_9FUNG</name>
<evidence type="ECO:0000313" key="2">
    <source>
        <dbReference type="Proteomes" id="UP000193642"/>
    </source>
</evidence>
<comment type="caution">
    <text evidence="1">The sequence shown here is derived from an EMBL/GenBank/DDBJ whole genome shotgun (WGS) entry which is preliminary data.</text>
</comment>
<dbReference type="AlphaFoldDB" id="A0A1Y2CC37"/>
<dbReference type="Proteomes" id="UP000193642">
    <property type="component" value="Unassembled WGS sequence"/>
</dbReference>
<proteinExistence type="predicted"/>
<protein>
    <submittedName>
        <fullName evidence="1">Uncharacterized protein</fullName>
    </submittedName>
</protein>
<evidence type="ECO:0000313" key="1">
    <source>
        <dbReference type="EMBL" id="ORY44414.1"/>
    </source>
</evidence>
<gene>
    <name evidence="1" type="ORF">BCR33DRAFT_221122</name>
</gene>
<keyword evidence="2" id="KW-1185">Reference proteome</keyword>
<dbReference type="EMBL" id="MCGO01000022">
    <property type="protein sequence ID" value="ORY44414.1"/>
    <property type="molecule type" value="Genomic_DNA"/>
</dbReference>
<sequence length="102" mass="10917">MDAFRGDDARPTFLVDWCCCCCSAAIKTSAGYAARLNVSSNVALMELFLSASVANSVESRRPCRIKQSSQIHLQVAGYPSGSTTVLPQIAYRAAQNKRGGSL</sequence>
<organism evidence="1 2">
    <name type="scientific">Rhizoclosmatium globosum</name>
    <dbReference type="NCBI Taxonomy" id="329046"/>
    <lineage>
        <taxon>Eukaryota</taxon>
        <taxon>Fungi</taxon>
        <taxon>Fungi incertae sedis</taxon>
        <taxon>Chytridiomycota</taxon>
        <taxon>Chytridiomycota incertae sedis</taxon>
        <taxon>Chytridiomycetes</taxon>
        <taxon>Chytridiales</taxon>
        <taxon>Chytriomycetaceae</taxon>
        <taxon>Rhizoclosmatium</taxon>
    </lineage>
</organism>
<reference evidence="1 2" key="1">
    <citation type="submission" date="2016-07" db="EMBL/GenBank/DDBJ databases">
        <title>Pervasive Adenine N6-methylation of Active Genes in Fungi.</title>
        <authorList>
            <consortium name="DOE Joint Genome Institute"/>
            <person name="Mondo S.J."/>
            <person name="Dannebaum R.O."/>
            <person name="Kuo R.C."/>
            <person name="Labutti K."/>
            <person name="Haridas S."/>
            <person name="Kuo A."/>
            <person name="Salamov A."/>
            <person name="Ahrendt S.R."/>
            <person name="Lipzen A."/>
            <person name="Sullivan W."/>
            <person name="Andreopoulos W.B."/>
            <person name="Clum A."/>
            <person name="Lindquist E."/>
            <person name="Daum C."/>
            <person name="Ramamoorthy G.K."/>
            <person name="Gryganskyi A."/>
            <person name="Culley D."/>
            <person name="Magnuson J.K."/>
            <person name="James T.Y."/>
            <person name="O'Malley M.A."/>
            <person name="Stajich J.E."/>
            <person name="Spatafora J.W."/>
            <person name="Visel A."/>
            <person name="Grigoriev I.V."/>
        </authorList>
    </citation>
    <scope>NUCLEOTIDE SEQUENCE [LARGE SCALE GENOMIC DNA]</scope>
    <source>
        <strain evidence="1 2">JEL800</strain>
    </source>
</reference>